<reference evidence="1 2" key="1">
    <citation type="submission" date="2022-08" db="EMBL/GenBank/DDBJ databases">
        <title>novel species in genus Aeromicrobium.</title>
        <authorList>
            <person name="Ye L."/>
        </authorList>
    </citation>
    <scope>NUCLEOTIDE SEQUENCE [LARGE SCALE GENOMIC DNA]</scope>
    <source>
        <strain evidence="2">zg-Y1379</strain>
    </source>
</reference>
<proteinExistence type="predicted"/>
<protein>
    <submittedName>
        <fullName evidence="1">N-formylglutamate amidohydrolase</fullName>
    </submittedName>
</protein>
<evidence type="ECO:0000313" key="1">
    <source>
        <dbReference type="EMBL" id="UUP12338.1"/>
    </source>
</evidence>
<dbReference type="InterPro" id="IPR007709">
    <property type="entry name" value="N-FG_amidohydro"/>
</dbReference>
<keyword evidence="2" id="KW-1185">Reference proteome</keyword>
<accession>A0ABY5M2A2</accession>
<sequence>MTMSATSRGDQASRSFGIIPGDPESTVIIHVPHASRLIPDAVRAGIFLDDAALDRELDVVTDACTDVIAMMTAARAPVRPWVFVNSCSRLVVDPERNPDGHKYLDAAGLGVVYTSTSDGFVLRDPSDDEVSGLLVQYFEPYVAALTELVDQRVAAAGRVVVIDLHSYPLDAVKFEPITAMVRPEIGLGTDEAHTPPELLEAARTAFAPFHIDQDTPYEGCYVPPARNEVRNHIQALTVELRRDLYMDHDLSFVEPAVEPIVASLSALVNDIDQHAAIRR</sequence>
<gene>
    <name evidence="1" type="ORF">NQV15_10775</name>
</gene>
<dbReference type="Gene3D" id="3.40.630.40">
    <property type="entry name" value="Zn-dependent exopeptidases"/>
    <property type="match status" value="1"/>
</dbReference>
<organism evidence="1 2">
    <name type="scientific">Aeromicrobium wangtongii</name>
    <dbReference type="NCBI Taxonomy" id="2969247"/>
    <lineage>
        <taxon>Bacteria</taxon>
        <taxon>Bacillati</taxon>
        <taxon>Actinomycetota</taxon>
        <taxon>Actinomycetes</taxon>
        <taxon>Propionibacteriales</taxon>
        <taxon>Nocardioidaceae</taxon>
        <taxon>Aeromicrobium</taxon>
    </lineage>
</organism>
<dbReference type="Pfam" id="PF05013">
    <property type="entry name" value="FGase"/>
    <property type="match status" value="1"/>
</dbReference>
<dbReference type="RefSeq" id="WP_232399858.1">
    <property type="nucleotide sequence ID" value="NZ_CP102173.1"/>
</dbReference>
<name>A0ABY5M2A2_9ACTN</name>
<dbReference type="SUPFAM" id="SSF53187">
    <property type="entry name" value="Zn-dependent exopeptidases"/>
    <property type="match status" value="1"/>
</dbReference>
<dbReference type="Proteomes" id="UP001316184">
    <property type="component" value="Chromosome"/>
</dbReference>
<dbReference type="EMBL" id="CP102173">
    <property type="protein sequence ID" value="UUP12338.1"/>
    <property type="molecule type" value="Genomic_DNA"/>
</dbReference>
<evidence type="ECO:0000313" key="2">
    <source>
        <dbReference type="Proteomes" id="UP001316184"/>
    </source>
</evidence>